<reference evidence="4 5" key="1">
    <citation type="submission" date="2014-10" db="EMBL/GenBank/DDBJ databases">
        <title>Kaistella jeonii genome.</title>
        <authorList>
            <person name="Clayton J.T."/>
            <person name="Newman J.D."/>
        </authorList>
    </citation>
    <scope>NUCLEOTIDE SEQUENCE [LARGE SCALE GENOMIC DNA]</scope>
    <source>
        <strain evidence="4 5">DSM 17048</strain>
    </source>
</reference>
<dbReference type="InterPro" id="IPR045474">
    <property type="entry name" value="GEVED"/>
</dbReference>
<evidence type="ECO:0000313" key="5">
    <source>
        <dbReference type="Proteomes" id="UP000031473"/>
    </source>
</evidence>
<dbReference type="Pfam" id="PF18962">
    <property type="entry name" value="Por_Secre_tail"/>
    <property type="match status" value="1"/>
</dbReference>
<feature type="domain" description="Fibronectin type-III" evidence="3">
    <location>
        <begin position="202"/>
        <end position="290"/>
    </location>
</feature>
<dbReference type="InterPro" id="IPR011628">
    <property type="entry name" value="Cleaved_adhesin"/>
</dbReference>
<dbReference type="InterPro" id="IPR036116">
    <property type="entry name" value="FN3_sf"/>
</dbReference>
<dbReference type="RefSeq" id="WP_039352508.1">
    <property type="nucleotide sequence ID" value="NZ_FOLA01000006.1"/>
</dbReference>
<name>A0A0C1CWF0_9FLAO</name>
<dbReference type="InterPro" id="IPR026444">
    <property type="entry name" value="Secre_tail"/>
</dbReference>
<organism evidence="4 5">
    <name type="scientific">Kaistella jeonii</name>
    <dbReference type="NCBI Taxonomy" id="266749"/>
    <lineage>
        <taxon>Bacteria</taxon>
        <taxon>Pseudomonadati</taxon>
        <taxon>Bacteroidota</taxon>
        <taxon>Flavobacteriia</taxon>
        <taxon>Flavobacteriales</taxon>
        <taxon>Weeksellaceae</taxon>
        <taxon>Chryseobacterium group</taxon>
        <taxon>Kaistella</taxon>
    </lineage>
</organism>
<protein>
    <recommendedName>
        <fullName evidence="3">Fibronectin type-III domain-containing protein</fullName>
    </recommendedName>
</protein>
<keyword evidence="5" id="KW-1185">Reference proteome</keyword>
<dbReference type="InterPro" id="IPR003961">
    <property type="entry name" value="FN3_dom"/>
</dbReference>
<keyword evidence="1 2" id="KW-0732">Signal</keyword>
<dbReference type="NCBIfam" id="NF038128">
    <property type="entry name" value="choice_anch_J"/>
    <property type="match status" value="1"/>
</dbReference>
<evidence type="ECO:0000256" key="1">
    <source>
        <dbReference type="ARBA" id="ARBA00022729"/>
    </source>
</evidence>
<dbReference type="STRING" id="266749.SAMN05421876_106176"/>
<dbReference type="SUPFAM" id="SSF49265">
    <property type="entry name" value="Fibronectin type III"/>
    <property type="match status" value="1"/>
</dbReference>
<dbReference type="OrthoDB" id="951108at2"/>
<dbReference type="Pfam" id="PF07675">
    <property type="entry name" value="Cleaved_Adhesin"/>
    <property type="match status" value="1"/>
</dbReference>
<dbReference type="Proteomes" id="UP000031473">
    <property type="component" value="Unassembled WGS sequence"/>
</dbReference>
<sequence>MKKILLIASFLAIPFLGNSQIFQENFDGNGPGFAAWTLIDVDGLMHDPAVADFDAGAWIRKNRGGPIPNYGGPDNDFAAMSSSYYSPVGTSNDWLISPQITLPAANAFLQWDSKAQDLTFKDGYKVMLSPNGGNTVADFTVQLFTIPAENSAWTTRTVNLNAYVGTNVRIAFVNNSTDMFVLLVDNISVNLQPTAPPNCPALVAPVNGATGINYYAPVALSWSASTGASSYDVYLGTSPNPTTLLGNVTGTSTTAPGLLAGTTYYWKVIAKNTAGDSVGCTEFSFQTNQAPTSPPNCPVIVAPANGATSVDYTAPIPLSWTASTGATSYDVYLGTNANPTTLLGNVVGTSTTAPGLLPSTTYYWKVLGKNEAGASVGCTVYSFTTAANPFAPYCGPLAFTFKEPITLVNFAGINNVSSPATAGGIGHENFITIVGNVNQGGSYPITLKGNTDGPYTNRFAVFIDWNQNGILDDNGETYLITQTIVNSTGVDAVQAVQTLAVPAGATLGNTRMRVKKIFGTTDYANPCLGGSFGQAEDYTINVGAALAVNDMAKNAIRVYPNPVVDVLNIEAPSNVKSISVFDLSGKAVSTQVLNAAKSQVNLSKLAPGVYMVNVVMDNETKTVKIIKK</sequence>
<dbReference type="EMBL" id="JSYL01000006">
    <property type="protein sequence ID" value="KIA88716.1"/>
    <property type="molecule type" value="Genomic_DNA"/>
</dbReference>
<feature type="signal peptide" evidence="2">
    <location>
        <begin position="1"/>
        <end position="19"/>
    </location>
</feature>
<proteinExistence type="predicted"/>
<dbReference type="AlphaFoldDB" id="A0A0C1CWF0"/>
<dbReference type="CDD" id="cd00063">
    <property type="entry name" value="FN3"/>
    <property type="match status" value="1"/>
</dbReference>
<gene>
    <name evidence="4" type="ORF">OA86_10150</name>
</gene>
<dbReference type="SMART" id="SM00060">
    <property type="entry name" value="FN3"/>
    <property type="match status" value="2"/>
</dbReference>
<feature type="chain" id="PRO_5030004869" description="Fibronectin type-III domain-containing protein" evidence="2">
    <location>
        <begin position="20"/>
        <end position="628"/>
    </location>
</feature>
<dbReference type="NCBIfam" id="TIGR04183">
    <property type="entry name" value="Por_Secre_tail"/>
    <property type="match status" value="1"/>
</dbReference>
<dbReference type="PROSITE" id="PS50853">
    <property type="entry name" value="FN3"/>
    <property type="match status" value="2"/>
</dbReference>
<comment type="caution">
    <text evidence="4">The sequence shown here is derived from an EMBL/GenBank/DDBJ whole genome shotgun (WGS) entry which is preliminary data.</text>
</comment>
<dbReference type="Gene3D" id="2.60.120.200">
    <property type="match status" value="1"/>
</dbReference>
<evidence type="ECO:0000259" key="3">
    <source>
        <dbReference type="PROSITE" id="PS50853"/>
    </source>
</evidence>
<accession>A0A0C1CWF0</accession>
<dbReference type="InterPro" id="IPR013783">
    <property type="entry name" value="Ig-like_fold"/>
</dbReference>
<dbReference type="Gene3D" id="2.60.40.10">
    <property type="entry name" value="Immunoglobulins"/>
    <property type="match status" value="2"/>
</dbReference>
<dbReference type="Pfam" id="PF20009">
    <property type="entry name" value="GEVED"/>
    <property type="match status" value="1"/>
</dbReference>
<evidence type="ECO:0000256" key="2">
    <source>
        <dbReference type="SAM" id="SignalP"/>
    </source>
</evidence>
<evidence type="ECO:0000313" key="4">
    <source>
        <dbReference type="EMBL" id="KIA88716.1"/>
    </source>
</evidence>
<feature type="domain" description="Fibronectin type-III" evidence="3">
    <location>
        <begin position="294"/>
        <end position="388"/>
    </location>
</feature>